<protein>
    <submittedName>
        <fullName evidence="1">Uncharacterized protein</fullName>
    </submittedName>
</protein>
<proteinExistence type="predicted"/>
<evidence type="ECO:0000313" key="1">
    <source>
        <dbReference type="EMBL" id="KAF7375357.1"/>
    </source>
</evidence>
<evidence type="ECO:0000313" key="2">
    <source>
        <dbReference type="Proteomes" id="UP000623467"/>
    </source>
</evidence>
<gene>
    <name evidence="1" type="ORF">MSAN_00423000</name>
</gene>
<dbReference type="EMBL" id="JACAZH010000002">
    <property type="protein sequence ID" value="KAF7375357.1"/>
    <property type="molecule type" value="Genomic_DNA"/>
</dbReference>
<reference evidence="1" key="1">
    <citation type="submission" date="2020-05" db="EMBL/GenBank/DDBJ databases">
        <title>Mycena genomes resolve the evolution of fungal bioluminescence.</title>
        <authorList>
            <person name="Tsai I.J."/>
        </authorList>
    </citation>
    <scope>NUCLEOTIDE SEQUENCE</scope>
    <source>
        <strain evidence="1">160909Yilan</strain>
    </source>
</reference>
<organism evidence="1 2">
    <name type="scientific">Mycena sanguinolenta</name>
    <dbReference type="NCBI Taxonomy" id="230812"/>
    <lineage>
        <taxon>Eukaryota</taxon>
        <taxon>Fungi</taxon>
        <taxon>Dikarya</taxon>
        <taxon>Basidiomycota</taxon>
        <taxon>Agaricomycotina</taxon>
        <taxon>Agaricomycetes</taxon>
        <taxon>Agaricomycetidae</taxon>
        <taxon>Agaricales</taxon>
        <taxon>Marasmiineae</taxon>
        <taxon>Mycenaceae</taxon>
        <taxon>Mycena</taxon>
    </lineage>
</organism>
<dbReference type="AlphaFoldDB" id="A0A8H7DJA7"/>
<name>A0A8H7DJA7_9AGAR</name>
<sequence>MLSRVVLVLNQRKCLATNFAEIRQVGFLPIPRLVRGFIALEHRTLSACFVPDYSNNFATFHTTFAFPAYQFGVRTVLARFLVDLARSLILVPRD</sequence>
<keyword evidence="2" id="KW-1185">Reference proteome</keyword>
<dbReference type="Proteomes" id="UP000623467">
    <property type="component" value="Unassembled WGS sequence"/>
</dbReference>
<comment type="caution">
    <text evidence="1">The sequence shown here is derived from an EMBL/GenBank/DDBJ whole genome shotgun (WGS) entry which is preliminary data.</text>
</comment>
<accession>A0A8H7DJA7</accession>